<evidence type="ECO:0000313" key="2">
    <source>
        <dbReference type="EMBL" id="AQZ53667.1"/>
    </source>
</evidence>
<protein>
    <submittedName>
        <fullName evidence="2">Pyridoxal 4-dehydrogenase</fullName>
        <ecNumber evidence="2">1.1.1.107</ecNumber>
    </submittedName>
</protein>
<dbReference type="AlphaFoldDB" id="A0A1U9Z7G6"/>
<dbReference type="InterPro" id="IPR020471">
    <property type="entry name" value="AKR"/>
</dbReference>
<dbReference type="KEGG" id="mmed:Mame_04375"/>
<dbReference type="PANTHER" id="PTHR42686:SF1">
    <property type="entry name" value="GH17980P-RELATED"/>
    <property type="match status" value="1"/>
</dbReference>
<dbReference type="PANTHER" id="PTHR42686">
    <property type="entry name" value="GH17980P-RELATED"/>
    <property type="match status" value="1"/>
</dbReference>
<dbReference type="SUPFAM" id="SSF51430">
    <property type="entry name" value="NAD(P)-linked oxidoreductase"/>
    <property type="match status" value="1"/>
</dbReference>
<dbReference type="Proteomes" id="UP000191135">
    <property type="component" value="Plasmid pMM593"/>
</dbReference>
<dbReference type="GO" id="GO:0005829">
    <property type="term" value="C:cytosol"/>
    <property type="evidence" value="ECO:0007669"/>
    <property type="project" value="TreeGrafter"/>
</dbReference>
<dbReference type="InterPro" id="IPR036812">
    <property type="entry name" value="NAD(P)_OxRdtase_dom_sf"/>
</dbReference>
<reference evidence="2 3" key="1">
    <citation type="submission" date="2017-03" db="EMBL/GenBank/DDBJ databases">
        <title>Foreign affairs: Plasmid Transfer between Roseobacters and Rhizobia.</title>
        <authorList>
            <person name="Bartling P."/>
            <person name="Bunk B."/>
            <person name="Overmann J."/>
            <person name="Brinkmann H."/>
            <person name="Petersen J."/>
        </authorList>
    </citation>
    <scope>NUCLEOTIDE SEQUENCE [LARGE SCALE GENOMIC DNA]</scope>
    <source>
        <strain evidence="2 3">MACL11</strain>
        <plasmid evidence="3">Plasmid pmm593</plasmid>
    </source>
</reference>
<dbReference type="GO" id="GO:0050235">
    <property type="term" value="F:pyridoxal 4-dehydrogenase activity"/>
    <property type="evidence" value="ECO:0007669"/>
    <property type="project" value="UniProtKB-EC"/>
</dbReference>
<keyword evidence="2" id="KW-0560">Oxidoreductase</keyword>
<dbReference type="EMBL" id="CP020331">
    <property type="protein sequence ID" value="AQZ53667.1"/>
    <property type="molecule type" value="Genomic_DNA"/>
</dbReference>
<sequence>MKATDERKVRRTDLNVTRLGMGCASLGGLFAPVDAPTCLATLQAAWDCGIRYFDAAPMYGLGRAEHMLGYFLREQVGARSSIVSTKVGRLMARDRPGRELPPEADKNPLDPGWRNGLPLREVFDYSYDGLMRSFDDSLQRMGRADVDILYVHDIGKLTHAELAEHHWNALTKGGGFRALSDLRDAGIIKGFGLGVNEAEVVMAAMDEAELDCTLLAGRHTLLDQSADALLERAARENMAIVIGGVFNSGILASAAGGNLKFDYQDAPEAIVRKVGELRAVCGEFDVPLAAAAIQYPFRHEAVTSVLIGAKHPDRVKQNVDWFEMTLPEELWQTLAARGLAG</sequence>
<dbReference type="InterPro" id="IPR023210">
    <property type="entry name" value="NADP_OxRdtase_dom"/>
</dbReference>
<keyword evidence="2" id="KW-0614">Plasmid</keyword>
<geneLocation type="plasmid" evidence="3">
    <name>pmm593</name>
</geneLocation>
<proteinExistence type="predicted"/>
<dbReference type="Pfam" id="PF00248">
    <property type="entry name" value="Aldo_ket_red"/>
    <property type="match status" value="1"/>
</dbReference>
<name>A0A1U9Z7G6_9HYPH</name>
<dbReference type="eggNOG" id="COG0667">
    <property type="taxonomic scope" value="Bacteria"/>
</dbReference>
<dbReference type="Gene3D" id="3.20.20.100">
    <property type="entry name" value="NADP-dependent oxidoreductase domain"/>
    <property type="match status" value="1"/>
</dbReference>
<dbReference type="EC" id="1.1.1.107" evidence="2"/>
<keyword evidence="3" id="KW-1185">Reference proteome</keyword>
<accession>A0A1U9Z7G6</accession>
<feature type="domain" description="NADP-dependent oxidoreductase" evidence="1">
    <location>
        <begin position="18"/>
        <end position="334"/>
    </location>
</feature>
<gene>
    <name evidence="2" type="primary">pld1_2</name>
    <name evidence="2" type="ORF">Mame_04375</name>
</gene>
<evidence type="ECO:0000259" key="1">
    <source>
        <dbReference type="Pfam" id="PF00248"/>
    </source>
</evidence>
<evidence type="ECO:0000313" key="3">
    <source>
        <dbReference type="Proteomes" id="UP000191135"/>
    </source>
</evidence>
<organism evidence="2 3">
    <name type="scientific">Martelella mediterranea DSM 17316</name>
    <dbReference type="NCBI Taxonomy" id="1122214"/>
    <lineage>
        <taxon>Bacteria</taxon>
        <taxon>Pseudomonadati</taxon>
        <taxon>Pseudomonadota</taxon>
        <taxon>Alphaproteobacteria</taxon>
        <taxon>Hyphomicrobiales</taxon>
        <taxon>Aurantimonadaceae</taxon>
        <taxon>Martelella</taxon>
    </lineage>
</organism>